<keyword evidence="2" id="KW-0285">Flavoprotein</keyword>
<dbReference type="PANTHER" id="PTHR11748:SF119">
    <property type="entry name" value="D-2-HYDROXYGLUTARATE DEHYDROGENASE"/>
    <property type="match status" value="1"/>
</dbReference>
<gene>
    <name evidence="10" type="ORF">E1202_11570</name>
</gene>
<dbReference type="InterPro" id="IPR016171">
    <property type="entry name" value="Vanillyl_alc_oxidase_C-sub2"/>
</dbReference>
<dbReference type="Gene3D" id="3.30.70.2740">
    <property type="match status" value="1"/>
</dbReference>
<dbReference type="InterPro" id="IPR016166">
    <property type="entry name" value="FAD-bd_PCMH"/>
</dbReference>
<feature type="domain" description="FAD-binding PCMH-type" evidence="9">
    <location>
        <begin position="37"/>
        <end position="265"/>
    </location>
</feature>
<dbReference type="InterPro" id="IPR017900">
    <property type="entry name" value="4Fe4S_Fe_S_CS"/>
</dbReference>
<dbReference type="InterPro" id="IPR004113">
    <property type="entry name" value="FAD-bd_oxidored_4_C"/>
</dbReference>
<dbReference type="PROSITE" id="PS51379">
    <property type="entry name" value="4FE4S_FER_2"/>
    <property type="match status" value="1"/>
</dbReference>
<dbReference type="Pfam" id="PF01565">
    <property type="entry name" value="FAD_binding_4"/>
    <property type="match status" value="1"/>
</dbReference>
<dbReference type="PROSITE" id="PS51387">
    <property type="entry name" value="FAD_PCMH"/>
    <property type="match status" value="1"/>
</dbReference>
<organism evidence="10 11">
    <name type="scientific">Saccharopolyspora karakumensis</name>
    <dbReference type="NCBI Taxonomy" id="2530386"/>
    <lineage>
        <taxon>Bacteria</taxon>
        <taxon>Bacillati</taxon>
        <taxon>Actinomycetota</taxon>
        <taxon>Actinomycetes</taxon>
        <taxon>Pseudonocardiales</taxon>
        <taxon>Pseudonocardiaceae</taxon>
        <taxon>Saccharopolyspora</taxon>
    </lineage>
</organism>
<dbReference type="InterPro" id="IPR006094">
    <property type="entry name" value="Oxid_FAD_bind_N"/>
</dbReference>
<dbReference type="SUPFAM" id="SSF56176">
    <property type="entry name" value="FAD-binding/transporter-associated domain-like"/>
    <property type="match status" value="1"/>
</dbReference>
<dbReference type="Gene3D" id="1.10.45.10">
    <property type="entry name" value="Vanillyl-alcohol Oxidase, Chain A, domain 4"/>
    <property type="match status" value="1"/>
</dbReference>
<name>A0A4R5BTR2_9PSEU</name>
<protein>
    <submittedName>
        <fullName evidence="10">FAD-binding oxidoreductase</fullName>
    </submittedName>
</protein>
<dbReference type="PROSITE" id="PS00198">
    <property type="entry name" value="4FE4S_FER_1"/>
    <property type="match status" value="1"/>
</dbReference>
<dbReference type="Gene3D" id="3.30.465.10">
    <property type="match status" value="1"/>
</dbReference>
<dbReference type="GO" id="GO:1903457">
    <property type="term" value="P:lactate catabolic process"/>
    <property type="evidence" value="ECO:0007669"/>
    <property type="project" value="TreeGrafter"/>
</dbReference>
<evidence type="ECO:0000313" key="10">
    <source>
        <dbReference type="EMBL" id="TDD89475.1"/>
    </source>
</evidence>
<dbReference type="Proteomes" id="UP000294723">
    <property type="component" value="Unassembled WGS sequence"/>
</dbReference>
<dbReference type="InterPro" id="IPR016167">
    <property type="entry name" value="FAD-bd_PCMH_sub1"/>
</dbReference>
<evidence type="ECO:0000256" key="1">
    <source>
        <dbReference type="ARBA" id="ARBA00001974"/>
    </source>
</evidence>
<dbReference type="SUPFAM" id="SSF55103">
    <property type="entry name" value="FAD-linked oxidases, C-terminal domain"/>
    <property type="match status" value="1"/>
</dbReference>
<reference evidence="10 11" key="1">
    <citation type="submission" date="2019-03" db="EMBL/GenBank/DDBJ databases">
        <title>Draft genome sequences of novel Actinobacteria.</title>
        <authorList>
            <person name="Sahin N."/>
            <person name="Ay H."/>
            <person name="Saygin H."/>
        </authorList>
    </citation>
    <scope>NUCLEOTIDE SEQUENCE [LARGE SCALE GENOMIC DNA]</scope>
    <source>
        <strain evidence="10 11">5K548</strain>
    </source>
</reference>
<dbReference type="Pfam" id="PF02913">
    <property type="entry name" value="FAD-oxidase_C"/>
    <property type="match status" value="1"/>
</dbReference>
<dbReference type="RefSeq" id="WP_132682841.1">
    <property type="nucleotide sequence ID" value="NZ_SMLA01000012.1"/>
</dbReference>
<comment type="cofactor">
    <cofactor evidence="1">
        <name>FAD</name>
        <dbReference type="ChEBI" id="CHEBI:57692"/>
    </cofactor>
</comment>
<dbReference type="GO" id="GO:0008720">
    <property type="term" value="F:D-lactate dehydrogenase (NAD+) activity"/>
    <property type="evidence" value="ECO:0007669"/>
    <property type="project" value="TreeGrafter"/>
</dbReference>
<dbReference type="InterPro" id="IPR016169">
    <property type="entry name" value="FAD-bd_PCMH_sub2"/>
</dbReference>
<keyword evidence="6" id="KW-0408">Iron</keyword>
<dbReference type="GO" id="GO:0071949">
    <property type="term" value="F:FAD binding"/>
    <property type="evidence" value="ECO:0007669"/>
    <property type="project" value="InterPro"/>
</dbReference>
<dbReference type="Pfam" id="PF13183">
    <property type="entry name" value="Fer4_8"/>
    <property type="match status" value="1"/>
</dbReference>
<dbReference type="Gene3D" id="3.30.43.10">
    <property type="entry name" value="Uridine Diphospho-n-acetylenolpyruvylglucosamine Reductase, domain 2"/>
    <property type="match status" value="1"/>
</dbReference>
<dbReference type="Pfam" id="PF02754">
    <property type="entry name" value="CCG"/>
    <property type="match status" value="1"/>
</dbReference>
<evidence type="ECO:0000256" key="3">
    <source>
        <dbReference type="ARBA" id="ARBA00022723"/>
    </source>
</evidence>
<evidence type="ECO:0000256" key="2">
    <source>
        <dbReference type="ARBA" id="ARBA00022630"/>
    </source>
</evidence>
<evidence type="ECO:0000259" key="9">
    <source>
        <dbReference type="PROSITE" id="PS51387"/>
    </source>
</evidence>
<dbReference type="InterPro" id="IPR017896">
    <property type="entry name" value="4Fe4S_Fe-S-bd"/>
</dbReference>
<dbReference type="AlphaFoldDB" id="A0A4R5BTR2"/>
<evidence type="ECO:0000256" key="5">
    <source>
        <dbReference type="ARBA" id="ARBA00023002"/>
    </source>
</evidence>
<keyword evidence="11" id="KW-1185">Reference proteome</keyword>
<dbReference type="GO" id="GO:0046872">
    <property type="term" value="F:metal ion binding"/>
    <property type="evidence" value="ECO:0007669"/>
    <property type="project" value="UniProtKB-KW"/>
</dbReference>
<keyword evidence="5" id="KW-0560">Oxidoreductase</keyword>
<dbReference type="GO" id="GO:0004458">
    <property type="term" value="F:D-lactate dehydrogenase (cytochrome) activity"/>
    <property type="evidence" value="ECO:0007669"/>
    <property type="project" value="TreeGrafter"/>
</dbReference>
<comment type="caution">
    <text evidence="10">The sequence shown here is derived from an EMBL/GenBank/DDBJ whole genome shotgun (WGS) entry which is preliminary data.</text>
</comment>
<dbReference type="EMBL" id="SMLA01000012">
    <property type="protein sequence ID" value="TDD89475.1"/>
    <property type="molecule type" value="Genomic_DNA"/>
</dbReference>
<accession>A0A4R5BTR2</accession>
<dbReference type="PANTHER" id="PTHR11748">
    <property type="entry name" value="D-LACTATE DEHYDROGENASE"/>
    <property type="match status" value="1"/>
</dbReference>
<feature type="domain" description="4Fe-4S ferredoxin-type" evidence="8">
    <location>
        <begin position="600"/>
        <end position="631"/>
    </location>
</feature>
<evidence type="ECO:0000256" key="6">
    <source>
        <dbReference type="ARBA" id="ARBA00023004"/>
    </source>
</evidence>
<dbReference type="SUPFAM" id="SSF46548">
    <property type="entry name" value="alpha-helical ferredoxin"/>
    <property type="match status" value="1"/>
</dbReference>
<keyword evidence="7" id="KW-0411">Iron-sulfur</keyword>
<evidence type="ECO:0000313" key="11">
    <source>
        <dbReference type="Proteomes" id="UP000294723"/>
    </source>
</evidence>
<sequence length="952" mass="102257">MTTTESSLWEALRAVVVGEVAADAATLATHSTDASNYRHIPLAVVRPRSADDVLAALRVCAERGVAVLPRGAATSIGGQATNEAVILDFTCHLNRVVRIDPASRTARVEPGVVLDALRAEAARYGLTFGPDPSTHSRCTLGGMIGNNACGSHSVAWGKTVDNVRSLEIALHDGTRLEVGRTSPAELERLCARTDAVGELYRALRSLRDRYLADIRTGFPVLPRRVSGYNLEFLLPENGFDVAKALVGSEGTCAVVLSATVDLVAAPAARALAVLGFPDCVAAAEAVPALLDLPAITVEGIDVRLVDALDARRPGRRAELPGGTAWLYLETGGGTPAEAENAARQVVDRAPELGASARLVVEPADQRALWRIREEGAGLATRLADGSEAWSGWEDAAVPPEQLGSYLREFETLLDEHGRTGVVYGHFGDGCLHVRIDFPFTASEAREQYRVFLTEAAELVVAHGGSLSGEHGDGQARGELLPLMFSTRMMEAFRDFKAAFDPEGRMNPSRLVDPAPLDADLRVVVAPPTLPTRAELALHADSGDLAAASRRCVGVGECLSSSGGVMCPSYRATRQEQHSTRGRARLLFEMLAGQVVTRGWRSPEVREALDLCLGCKGCKTDCPVGVDMATYKAEFLSRFYRRRLRPAAHYAMGALPRWLSIGSAAPRLANALTRSRLSGALKRVGGIAREREIPELADTTFRQWFATRQRQVADGTPVVLWPDTFTNHFDPKPGRDAVAVLESLGYSVHLPETGACCGLTWYSTGQLGTARRVLRRSLDVLHPWLQQGVPVIGLEPSCTALLRADAAELLPDDDRVPLLADSVRSFAEQVGRVPELPVISRERRVLTQVHCHQHADLGFDADHALLARVVEDIDVVDGGCCGLAGNFGFERGHYDVSVACAEQQLLPAVRAAQHGTAVNADGFSCRTQIRQLSDSEPVHLATLTARALGVSGT</sequence>
<keyword evidence="3" id="KW-0479">Metal-binding</keyword>
<proteinExistence type="predicted"/>
<evidence type="ECO:0000256" key="4">
    <source>
        <dbReference type="ARBA" id="ARBA00022827"/>
    </source>
</evidence>
<evidence type="ECO:0000259" key="8">
    <source>
        <dbReference type="PROSITE" id="PS51379"/>
    </source>
</evidence>
<evidence type="ECO:0000256" key="7">
    <source>
        <dbReference type="ARBA" id="ARBA00023014"/>
    </source>
</evidence>
<keyword evidence="4" id="KW-0274">FAD</keyword>
<dbReference type="InterPro" id="IPR016164">
    <property type="entry name" value="FAD-linked_Oxase-like_C"/>
</dbReference>
<dbReference type="GO" id="GO:0051536">
    <property type="term" value="F:iron-sulfur cluster binding"/>
    <property type="evidence" value="ECO:0007669"/>
    <property type="project" value="UniProtKB-KW"/>
</dbReference>
<dbReference type="InterPro" id="IPR036318">
    <property type="entry name" value="FAD-bd_PCMH-like_sf"/>
</dbReference>
<dbReference type="InterPro" id="IPR004017">
    <property type="entry name" value="Cys_rich_dom"/>
</dbReference>